<dbReference type="Proteomes" id="UP000054314">
    <property type="component" value="Unassembled WGS sequence"/>
</dbReference>
<feature type="region of interest" description="Disordered" evidence="1">
    <location>
        <begin position="41"/>
        <end position="71"/>
    </location>
</feature>
<sequence length="71" mass="7266">MNAHTTTALQLALLELAMRPAAAAPPSRTAGLPPQFTAMLAGTTPQAPARTQRTRPGLLRPTVPSATPAPA</sequence>
<gene>
    <name evidence="3" type="ORF">N869_08985</name>
</gene>
<keyword evidence="2" id="KW-0732">Signal</keyword>
<name>A0A0A0C564_9CELL</name>
<dbReference type="RefSeq" id="WP_035056366.1">
    <property type="nucleotide sequence ID" value="NZ_AXCZ01000002.1"/>
</dbReference>
<reference evidence="3 4" key="1">
    <citation type="submission" date="2013-08" db="EMBL/GenBank/DDBJ databases">
        <title>Genome sequencing of Cellulomonas bogoriensis 69B4.</title>
        <authorList>
            <person name="Chen F."/>
            <person name="Li Y."/>
            <person name="Wang G."/>
        </authorList>
    </citation>
    <scope>NUCLEOTIDE SEQUENCE [LARGE SCALE GENOMIC DNA]</scope>
    <source>
        <strain evidence="3 4">69B4</strain>
    </source>
</reference>
<evidence type="ECO:0008006" key="5">
    <source>
        <dbReference type="Google" id="ProtNLM"/>
    </source>
</evidence>
<protein>
    <recommendedName>
        <fullName evidence="5">Secreted protein</fullName>
    </recommendedName>
</protein>
<dbReference type="EMBL" id="AXCZ01000002">
    <property type="protein sequence ID" value="KGM14519.1"/>
    <property type="molecule type" value="Genomic_DNA"/>
</dbReference>
<dbReference type="AlphaFoldDB" id="A0A0A0C564"/>
<evidence type="ECO:0000313" key="3">
    <source>
        <dbReference type="EMBL" id="KGM14519.1"/>
    </source>
</evidence>
<proteinExistence type="predicted"/>
<feature type="signal peptide" evidence="2">
    <location>
        <begin position="1"/>
        <end position="23"/>
    </location>
</feature>
<feature type="chain" id="PRO_5001967737" description="Secreted protein" evidence="2">
    <location>
        <begin position="24"/>
        <end position="71"/>
    </location>
</feature>
<evidence type="ECO:0000313" key="4">
    <source>
        <dbReference type="Proteomes" id="UP000054314"/>
    </source>
</evidence>
<organism evidence="3 4">
    <name type="scientific">Cellulomonas bogoriensis 69B4 = DSM 16987</name>
    <dbReference type="NCBI Taxonomy" id="1386082"/>
    <lineage>
        <taxon>Bacteria</taxon>
        <taxon>Bacillati</taxon>
        <taxon>Actinomycetota</taxon>
        <taxon>Actinomycetes</taxon>
        <taxon>Micrococcales</taxon>
        <taxon>Cellulomonadaceae</taxon>
        <taxon>Cellulomonas</taxon>
    </lineage>
</organism>
<comment type="caution">
    <text evidence="3">The sequence shown here is derived from an EMBL/GenBank/DDBJ whole genome shotgun (WGS) entry which is preliminary data.</text>
</comment>
<accession>A0A0A0C564</accession>
<evidence type="ECO:0000256" key="2">
    <source>
        <dbReference type="SAM" id="SignalP"/>
    </source>
</evidence>
<keyword evidence="4" id="KW-1185">Reference proteome</keyword>
<evidence type="ECO:0000256" key="1">
    <source>
        <dbReference type="SAM" id="MobiDB-lite"/>
    </source>
</evidence>